<feature type="non-terminal residue" evidence="1">
    <location>
        <position position="1"/>
    </location>
</feature>
<name>X1J6W4_9ZZZZ</name>
<dbReference type="AlphaFoldDB" id="X1J6W4"/>
<protein>
    <submittedName>
        <fullName evidence="1">Uncharacterized protein</fullName>
    </submittedName>
</protein>
<reference evidence="1" key="1">
    <citation type="journal article" date="2014" name="Front. Microbiol.">
        <title>High frequency of phylogenetically diverse reductive dehalogenase-homologous genes in deep subseafloor sedimentary metagenomes.</title>
        <authorList>
            <person name="Kawai M."/>
            <person name="Futagami T."/>
            <person name="Toyoda A."/>
            <person name="Takaki Y."/>
            <person name="Nishi S."/>
            <person name="Hori S."/>
            <person name="Arai W."/>
            <person name="Tsubouchi T."/>
            <person name="Morono Y."/>
            <person name="Uchiyama I."/>
            <person name="Ito T."/>
            <person name="Fujiyama A."/>
            <person name="Inagaki F."/>
            <person name="Takami H."/>
        </authorList>
    </citation>
    <scope>NUCLEOTIDE SEQUENCE</scope>
    <source>
        <strain evidence="1">Expedition CK06-06</strain>
    </source>
</reference>
<dbReference type="EMBL" id="BARU01032706">
    <property type="protein sequence ID" value="GAH74069.1"/>
    <property type="molecule type" value="Genomic_DNA"/>
</dbReference>
<proteinExistence type="predicted"/>
<evidence type="ECO:0000313" key="1">
    <source>
        <dbReference type="EMBL" id="GAH74069.1"/>
    </source>
</evidence>
<accession>X1J6W4</accession>
<sequence length="260" mass="31114">EPLFHHHNTILNLRFKNNKFEFFKPFVAKKKILEIKKSLHKKITKYIPLDIEPEKLNLWFHYVPDYNYADIQDYENNLENIDGQIKLSSAAHIAHAAEENKCKILMNENTKEKYKDARQKRGRILRTLKYNTRTYLYDVGKFLDNPDYEIGEKVFSEFKHNFKKLVKLGCIKNRTKAYGFTHHLKRIIKKQNIDLFDQRYFKISSITSNCPVTQQRTQKIQDYPSPDTWKYPKKLLLTEDVVVYMAYKSRIIKLGKVFVK</sequence>
<organism evidence="1">
    <name type="scientific">marine sediment metagenome</name>
    <dbReference type="NCBI Taxonomy" id="412755"/>
    <lineage>
        <taxon>unclassified sequences</taxon>
        <taxon>metagenomes</taxon>
        <taxon>ecological metagenomes</taxon>
    </lineage>
</organism>
<comment type="caution">
    <text evidence="1">The sequence shown here is derived from an EMBL/GenBank/DDBJ whole genome shotgun (WGS) entry which is preliminary data.</text>
</comment>
<gene>
    <name evidence="1" type="ORF">S03H2_51542</name>
</gene>
<feature type="non-terminal residue" evidence="1">
    <location>
        <position position="260"/>
    </location>
</feature>